<sequence length="63" mass="7187">MCAAAGTGFDGRTIQGVTLIEDDPGCSLHEAFDVFVARYDVPRRERPDDFPRDRTVYRENFHP</sequence>
<name>A0ABW7HNG6_9ACTN</name>
<comment type="caution">
    <text evidence="2">The sequence shown here is derived from an EMBL/GenBank/DDBJ whole genome shotgun (WGS) entry which is preliminary data.</text>
</comment>
<accession>A0ABW7HNG6</accession>
<evidence type="ECO:0000313" key="3">
    <source>
        <dbReference type="Proteomes" id="UP001607069"/>
    </source>
</evidence>
<dbReference type="RefSeq" id="WP_237883165.1">
    <property type="nucleotide sequence ID" value="NZ_BAABEN010000006.1"/>
</dbReference>
<feature type="region of interest" description="Disordered" evidence="1">
    <location>
        <begin position="44"/>
        <end position="63"/>
    </location>
</feature>
<reference evidence="2 3" key="1">
    <citation type="submission" date="2024-10" db="EMBL/GenBank/DDBJ databases">
        <authorList>
            <person name="Cho J.-C."/>
        </authorList>
    </citation>
    <scope>NUCLEOTIDE SEQUENCE [LARGE SCALE GENOMIC DNA]</scope>
    <source>
        <strain evidence="2 3">KCTC29696</strain>
    </source>
</reference>
<dbReference type="EMBL" id="JBIHMK010000007">
    <property type="protein sequence ID" value="MFH0247302.1"/>
    <property type="molecule type" value="Genomic_DNA"/>
</dbReference>
<gene>
    <name evidence="2" type="ORF">ACG5V6_03610</name>
</gene>
<evidence type="ECO:0000313" key="2">
    <source>
        <dbReference type="EMBL" id="MFH0247302.1"/>
    </source>
</evidence>
<proteinExistence type="predicted"/>
<organism evidence="2 3">
    <name type="scientific">Streptomyces chitinivorans</name>
    <dbReference type="NCBI Taxonomy" id="1257027"/>
    <lineage>
        <taxon>Bacteria</taxon>
        <taxon>Bacillati</taxon>
        <taxon>Actinomycetota</taxon>
        <taxon>Actinomycetes</taxon>
        <taxon>Kitasatosporales</taxon>
        <taxon>Streptomycetaceae</taxon>
        <taxon>Streptomyces</taxon>
    </lineage>
</organism>
<keyword evidence="3" id="KW-1185">Reference proteome</keyword>
<evidence type="ECO:0000256" key="1">
    <source>
        <dbReference type="SAM" id="MobiDB-lite"/>
    </source>
</evidence>
<dbReference type="Proteomes" id="UP001607069">
    <property type="component" value="Unassembled WGS sequence"/>
</dbReference>
<protein>
    <submittedName>
        <fullName evidence="2">Uncharacterized protein</fullName>
    </submittedName>
</protein>